<keyword evidence="2" id="KW-1185">Reference proteome</keyword>
<dbReference type="EMBL" id="RWIU01000002">
    <property type="protein sequence ID" value="RSK44781.1"/>
    <property type="molecule type" value="Genomic_DNA"/>
</dbReference>
<comment type="caution">
    <text evidence="1">The sequence shown here is derived from an EMBL/GenBank/DDBJ whole genome shotgun (WGS) entry which is preliminary data.</text>
</comment>
<accession>A0A3R9MZV9</accession>
<protein>
    <submittedName>
        <fullName evidence="1">Uncharacterized protein</fullName>
    </submittedName>
</protein>
<evidence type="ECO:0000313" key="1">
    <source>
        <dbReference type="EMBL" id="RSK44781.1"/>
    </source>
</evidence>
<dbReference type="RefSeq" id="WP_125436997.1">
    <property type="nucleotide sequence ID" value="NZ_RWIU01000002.1"/>
</dbReference>
<sequence>MGYLPATALVGTFGTGEQPLVLTDRPVSLTEVVIRPGREMVTVGTLQNGQRLTTALYNAGNLIGATGRQEIGSLLTVEQAASLQDFNFQVAFNTFREVRVRWRLYRVEQGRPTTELVPAGIPVVVTQKRGWVSVDLREFGLHCAAGQTVAATLHWERDTTTALHRHGLVLAARTGRRLRYLSRPDPAAPWLLTPGSAPVCYFTASTAAPGLPTGGTRPAVPAAALPADESLLPSPLFRLMQATRFPPRSSRHYGDSTARGRTVPVAGARLY</sequence>
<reference evidence="1 2" key="1">
    <citation type="submission" date="2018-12" db="EMBL/GenBank/DDBJ databases">
        <authorList>
            <person name="Feng G."/>
            <person name="Zhu H."/>
        </authorList>
    </citation>
    <scope>NUCLEOTIDE SEQUENCE [LARGE SCALE GENOMIC DNA]</scope>
    <source>
        <strain evidence="1 2">LMG 26000</strain>
    </source>
</reference>
<gene>
    <name evidence="1" type="ORF">EI293_09760</name>
</gene>
<proteinExistence type="predicted"/>
<name>A0A3R9MZV9_9BACT</name>
<dbReference type="AlphaFoldDB" id="A0A3R9MZV9"/>
<evidence type="ECO:0000313" key="2">
    <source>
        <dbReference type="Proteomes" id="UP000270291"/>
    </source>
</evidence>
<dbReference type="Proteomes" id="UP000270291">
    <property type="component" value="Unassembled WGS sequence"/>
</dbReference>
<dbReference type="OrthoDB" id="2247630at2"/>
<organism evidence="1 2">
    <name type="scientific">Hymenobacter perfusus</name>
    <dbReference type="NCBI Taxonomy" id="1236770"/>
    <lineage>
        <taxon>Bacteria</taxon>
        <taxon>Pseudomonadati</taxon>
        <taxon>Bacteroidota</taxon>
        <taxon>Cytophagia</taxon>
        <taxon>Cytophagales</taxon>
        <taxon>Hymenobacteraceae</taxon>
        <taxon>Hymenobacter</taxon>
    </lineage>
</organism>